<protein>
    <submittedName>
        <fullName evidence="1">Uncharacterized protein</fullName>
    </submittedName>
</protein>
<dbReference type="Proteomes" id="UP000295132">
    <property type="component" value="Unassembled WGS sequence"/>
</dbReference>
<reference evidence="1 2" key="1">
    <citation type="submission" date="2019-03" db="EMBL/GenBank/DDBJ databases">
        <title>Bacillus niacini sp. nov. a Nicotinate-Metabolizing Mesophile Isolated from Soil.</title>
        <authorList>
            <person name="Zhang G."/>
        </authorList>
    </citation>
    <scope>NUCLEOTIDE SEQUENCE [LARGE SCALE GENOMIC DNA]</scope>
    <source>
        <strain evidence="1 2">WN066</strain>
    </source>
</reference>
<gene>
    <name evidence="1" type="ORF">E2K98_24625</name>
</gene>
<comment type="caution">
    <text evidence="1">The sequence shown here is derived from an EMBL/GenBank/DDBJ whole genome shotgun (WGS) entry which is preliminary data.</text>
</comment>
<dbReference type="AlphaFoldDB" id="A0A4R5VKB2"/>
<dbReference type="RefSeq" id="WP_133338900.1">
    <property type="nucleotide sequence ID" value="NZ_SMYO01000017.1"/>
</dbReference>
<evidence type="ECO:0000313" key="1">
    <source>
        <dbReference type="EMBL" id="TDK58105.1"/>
    </source>
</evidence>
<dbReference type="EMBL" id="SMYO01000017">
    <property type="protein sequence ID" value="TDK58105.1"/>
    <property type="molecule type" value="Genomic_DNA"/>
</dbReference>
<sequence length="133" mass="16133">MAKNSYLYPSSVWLIKCLKRSKARSDRQCDLCKIAVFQNEDYPGEYLKISNKTILCVRCAFRLVSHPDFMYYHTFTYEQIMSLDFNFILFYKKLKDIYKYNWDYKKLIYLDRQKEGKILTDADFDKNLSSYEK</sequence>
<organism evidence="1 2">
    <name type="scientific">Bacillus salipaludis</name>
    <dbReference type="NCBI Taxonomy" id="2547811"/>
    <lineage>
        <taxon>Bacteria</taxon>
        <taxon>Bacillati</taxon>
        <taxon>Bacillota</taxon>
        <taxon>Bacilli</taxon>
        <taxon>Bacillales</taxon>
        <taxon>Bacillaceae</taxon>
        <taxon>Bacillus</taxon>
    </lineage>
</organism>
<proteinExistence type="predicted"/>
<evidence type="ECO:0000313" key="2">
    <source>
        <dbReference type="Proteomes" id="UP000295132"/>
    </source>
</evidence>
<accession>A0A4R5VKB2</accession>
<name>A0A4R5VKB2_9BACI</name>